<comment type="caution">
    <text evidence="2">The sequence shown here is derived from an EMBL/GenBank/DDBJ whole genome shotgun (WGS) entry which is preliminary data.</text>
</comment>
<organism evidence="2 3">
    <name type="scientific">Mycobacterium parascrofulaceum ATCC BAA-614</name>
    <dbReference type="NCBI Taxonomy" id="525368"/>
    <lineage>
        <taxon>Bacteria</taxon>
        <taxon>Bacillati</taxon>
        <taxon>Actinomycetota</taxon>
        <taxon>Actinomycetes</taxon>
        <taxon>Mycobacteriales</taxon>
        <taxon>Mycobacteriaceae</taxon>
        <taxon>Mycobacterium</taxon>
        <taxon>Mycobacterium simiae complex</taxon>
    </lineage>
</organism>
<dbReference type="Proteomes" id="UP000003653">
    <property type="component" value="Unassembled WGS sequence"/>
</dbReference>
<evidence type="ECO:0000256" key="1">
    <source>
        <dbReference type="SAM" id="SignalP"/>
    </source>
</evidence>
<feature type="signal peptide" evidence="1">
    <location>
        <begin position="1"/>
        <end position="22"/>
    </location>
</feature>
<keyword evidence="1" id="KW-0732">Signal</keyword>
<gene>
    <name evidence="2" type="ORF">HMPREF0591_6243</name>
</gene>
<accession>D5PJ99</accession>
<protein>
    <recommendedName>
        <fullName evidence="4">Lipoprotein</fullName>
    </recommendedName>
</protein>
<keyword evidence="3" id="KW-1185">Reference proteome</keyword>
<feature type="chain" id="PRO_5039023693" description="Lipoprotein" evidence="1">
    <location>
        <begin position="23"/>
        <end position="49"/>
    </location>
</feature>
<sequence length="49" mass="4777">MSDRRCARFAPMVAGGTVAASAASCALTAAAAWVAACSARIAVSASQSM</sequence>
<dbReference type="EMBL" id="ADNV01000393">
    <property type="protein sequence ID" value="EFG73861.1"/>
    <property type="molecule type" value="Genomic_DNA"/>
</dbReference>
<dbReference type="AlphaFoldDB" id="D5PJ99"/>
<dbReference type="HOGENOM" id="CLU_3137936_0_0_11"/>
<dbReference type="PROSITE" id="PS51257">
    <property type="entry name" value="PROKAR_LIPOPROTEIN"/>
    <property type="match status" value="1"/>
</dbReference>
<proteinExistence type="predicted"/>
<evidence type="ECO:0000313" key="3">
    <source>
        <dbReference type="Proteomes" id="UP000003653"/>
    </source>
</evidence>
<evidence type="ECO:0008006" key="4">
    <source>
        <dbReference type="Google" id="ProtNLM"/>
    </source>
</evidence>
<evidence type="ECO:0000313" key="2">
    <source>
        <dbReference type="EMBL" id="EFG73861.1"/>
    </source>
</evidence>
<reference evidence="2 3" key="1">
    <citation type="submission" date="2010-04" db="EMBL/GenBank/DDBJ databases">
        <authorList>
            <person name="Muzny D."/>
            <person name="Qin X."/>
            <person name="Deng J."/>
            <person name="Jiang H."/>
            <person name="Liu Y."/>
            <person name="Qu J."/>
            <person name="Song X.-Z."/>
            <person name="Zhang L."/>
            <person name="Thornton R."/>
            <person name="Coyle M."/>
            <person name="Francisco L."/>
            <person name="Jackson L."/>
            <person name="Javaid M."/>
            <person name="Korchina V."/>
            <person name="Kovar C."/>
            <person name="Mata R."/>
            <person name="Mathew T."/>
            <person name="Ngo R."/>
            <person name="Nguyen L."/>
            <person name="Nguyen N."/>
            <person name="Okwuonu G."/>
            <person name="Ongeri F."/>
            <person name="Pham C."/>
            <person name="Simmons D."/>
            <person name="Wilczek-Boney K."/>
            <person name="Hale W."/>
            <person name="Jakkamsetti A."/>
            <person name="Pham P."/>
            <person name="Ruth R."/>
            <person name="San Lucas F."/>
            <person name="Warren J."/>
            <person name="Zhang J."/>
            <person name="Zhao Z."/>
            <person name="Zhou C."/>
            <person name="Zhu D."/>
            <person name="Lee S."/>
            <person name="Bess C."/>
            <person name="Blankenburg K."/>
            <person name="Forbes L."/>
            <person name="Fu Q."/>
            <person name="Gubbala S."/>
            <person name="Hirani K."/>
            <person name="Jayaseelan J.C."/>
            <person name="Lara F."/>
            <person name="Munidasa M."/>
            <person name="Palculict T."/>
            <person name="Patil S."/>
            <person name="Pu L.-L."/>
            <person name="Saada N."/>
            <person name="Tang L."/>
            <person name="Weissenberger G."/>
            <person name="Zhu Y."/>
            <person name="Hemphill L."/>
            <person name="Shang Y."/>
            <person name="Youmans B."/>
            <person name="Ayvaz T."/>
            <person name="Ross M."/>
            <person name="Santibanez J."/>
            <person name="Aqrawi P."/>
            <person name="Gross S."/>
            <person name="Joshi V."/>
            <person name="Fowler G."/>
            <person name="Nazareth L."/>
            <person name="Reid J."/>
            <person name="Worley K."/>
            <person name="Petrosino J."/>
            <person name="Highlander S."/>
            <person name="Gibbs R."/>
        </authorList>
    </citation>
    <scope>NUCLEOTIDE SEQUENCE [LARGE SCALE GENOMIC DNA]</scope>
    <source>
        <strain evidence="2 3">ATCC BAA-614</strain>
    </source>
</reference>
<name>D5PJ99_9MYCO</name>